<dbReference type="RefSeq" id="YP_006560765.1">
    <property type="nucleotide sequence ID" value="NC_018278.1"/>
</dbReference>
<evidence type="ECO:0000313" key="3">
    <source>
        <dbReference type="Proteomes" id="UP000009001"/>
    </source>
</evidence>
<proteinExistence type="predicted"/>
<gene>
    <name evidence="2" type="ORF">KL1_00014</name>
</gene>
<name>I6NRE5_9CAUD</name>
<evidence type="ECO:0000259" key="1">
    <source>
        <dbReference type="Pfam" id="PF20557"/>
    </source>
</evidence>
<dbReference type="KEGG" id="vg:13405588"/>
<dbReference type="OrthoDB" id="18254at10239"/>
<keyword evidence="3" id="KW-1185">Reference proteome</keyword>
<dbReference type="GeneID" id="13405588"/>
<accession>I6NRE5</accession>
<organism evidence="2 3">
    <name type="scientific">Burkholderia phage vB_BceS_KL1</name>
    <dbReference type="NCBI Taxonomy" id="1132026"/>
    <lineage>
        <taxon>Viruses</taxon>
        <taxon>Duplodnaviria</taxon>
        <taxon>Heunggongvirae</taxon>
        <taxon>Uroviricota</taxon>
        <taxon>Caudoviricetes</taxon>
        <taxon>Jondennisvirinae</taxon>
        <taxon>Kilunavirus</taxon>
        <taxon>Kilunavirus KL1</taxon>
    </lineage>
</organism>
<reference evidence="2 3" key="1">
    <citation type="journal article" date="2012" name="BMC Genomics">
        <title>Comparative analysis of two phenotypically-similar but genomically-distinct Burkholderia cenocepacia-specific bacteriophages.</title>
        <authorList>
            <person name="Lynch K.H."/>
            <person name="Stothard P."/>
            <person name="Dennis J.J."/>
        </authorList>
    </citation>
    <scope>NUCLEOTIDE SEQUENCE [LARGE SCALE GENOMIC DNA]</scope>
</reference>
<sequence length="172" mass="18431">MAIEIIVEDGTGVANANSFVSVEDARTYAEARGVELPADDDEVASMLIRAADYLEAQECRFQGKRTSSSQSLAWPRTGVVLNCDDVPPNVIPKSLIAAQVQLAMAIAAGFDLQPNISPQDYVTREKVGPIETEYADPVSVGIMPTFTAANALLAPLFGECAANRFALRTIRV</sequence>
<dbReference type="Proteomes" id="UP000009001">
    <property type="component" value="Segment"/>
</dbReference>
<evidence type="ECO:0000313" key="2">
    <source>
        <dbReference type="EMBL" id="AEX56098.1"/>
    </source>
</evidence>
<dbReference type="InterPro" id="IPR046787">
    <property type="entry name" value="DnaT_2"/>
</dbReference>
<feature type="domain" description="Putative DnaT-like" evidence="1">
    <location>
        <begin position="4"/>
        <end position="171"/>
    </location>
</feature>
<protein>
    <recommendedName>
        <fullName evidence="1">Putative DnaT-like domain-containing protein</fullName>
    </recommendedName>
</protein>
<dbReference type="Pfam" id="PF20557">
    <property type="entry name" value="DnaT_2"/>
    <property type="match status" value="1"/>
</dbReference>
<dbReference type="EMBL" id="JF939047">
    <property type="protein sequence ID" value="AEX56098.1"/>
    <property type="molecule type" value="Genomic_DNA"/>
</dbReference>